<evidence type="ECO:0000256" key="4">
    <source>
        <dbReference type="ARBA" id="ARBA00022833"/>
    </source>
</evidence>
<dbReference type="GO" id="GO:0004089">
    <property type="term" value="F:carbonate dehydratase activity"/>
    <property type="evidence" value="ECO:0007669"/>
    <property type="project" value="UniProtKB-EC"/>
</dbReference>
<gene>
    <name evidence="8" type="ORF">Lwal_0498</name>
</gene>
<accession>A0A0W1AMK8</accession>
<evidence type="ECO:0000313" key="9">
    <source>
        <dbReference type="Proteomes" id="UP000054729"/>
    </source>
</evidence>
<dbReference type="EC" id="4.2.1.1" evidence="2"/>
<protein>
    <recommendedName>
        <fullName evidence="2">carbonic anhydrase</fullName>
        <ecNumber evidence="2">4.2.1.1</ecNumber>
    </recommendedName>
</protein>
<feature type="binding site" evidence="7">
    <location>
        <position position="147"/>
    </location>
    <ligand>
        <name>Zn(2+)</name>
        <dbReference type="ChEBI" id="CHEBI:29105"/>
    </ligand>
</feature>
<dbReference type="PANTHER" id="PTHR11002:SF76">
    <property type="entry name" value="CARBONIC ANHYDRASE"/>
    <property type="match status" value="1"/>
</dbReference>
<name>A0A0W1AMK8_9GAMM</name>
<proteinExistence type="inferred from homology"/>
<evidence type="ECO:0000256" key="3">
    <source>
        <dbReference type="ARBA" id="ARBA00022723"/>
    </source>
</evidence>
<dbReference type="AlphaFoldDB" id="A0A0W1AMK8"/>
<comment type="caution">
    <text evidence="8">The sequence shown here is derived from an EMBL/GenBank/DDBJ whole genome shotgun (WGS) entry which is preliminary data.</text>
</comment>
<comment type="catalytic activity">
    <reaction evidence="6">
        <text>hydrogencarbonate + H(+) = CO2 + H2O</text>
        <dbReference type="Rhea" id="RHEA:10748"/>
        <dbReference type="ChEBI" id="CHEBI:15377"/>
        <dbReference type="ChEBI" id="CHEBI:15378"/>
        <dbReference type="ChEBI" id="CHEBI:16526"/>
        <dbReference type="ChEBI" id="CHEBI:17544"/>
        <dbReference type="EC" id="4.2.1.1"/>
    </reaction>
</comment>
<feature type="binding site" evidence="7">
    <location>
        <position position="91"/>
    </location>
    <ligand>
        <name>Zn(2+)</name>
        <dbReference type="ChEBI" id="CHEBI:29105"/>
    </ligand>
</feature>
<organism evidence="8 9">
    <name type="scientific">Legionella waltersii</name>
    <dbReference type="NCBI Taxonomy" id="66969"/>
    <lineage>
        <taxon>Bacteria</taxon>
        <taxon>Pseudomonadati</taxon>
        <taxon>Pseudomonadota</taxon>
        <taxon>Gammaproteobacteria</taxon>
        <taxon>Legionellales</taxon>
        <taxon>Legionellaceae</taxon>
        <taxon>Legionella</taxon>
    </lineage>
</organism>
<keyword evidence="9" id="KW-1185">Reference proteome</keyword>
<keyword evidence="4 7" id="KW-0862">Zinc</keyword>
<evidence type="ECO:0000256" key="5">
    <source>
        <dbReference type="ARBA" id="ARBA00023239"/>
    </source>
</evidence>
<dbReference type="PATRIC" id="fig|66969.6.peg.535"/>
<evidence type="ECO:0000256" key="2">
    <source>
        <dbReference type="ARBA" id="ARBA00012925"/>
    </source>
</evidence>
<dbReference type="PANTHER" id="PTHR11002">
    <property type="entry name" value="CARBONIC ANHYDRASE"/>
    <property type="match status" value="1"/>
</dbReference>
<evidence type="ECO:0000256" key="1">
    <source>
        <dbReference type="ARBA" id="ARBA00006217"/>
    </source>
</evidence>
<dbReference type="SUPFAM" id="SSF53056">
    <property type="entry name" value="beta-carbonic anhydrase, cab"/>
    <property type="match status" value="1"/>
</dbReference>
<reference evidence="8 9" key="1">
    <citation type="submission" date="2015-11" db="EMBL/GenBank/DDBJ databases">
        <title>Genomic analysis of 38 Legionella species identifies large and diverse effector repertoires.</title>
        <authorList>
            <person name="Burstein D."/>
            <person name="Amaro F."/>
            <person name="Zusman T."/>
            <person name="Lifshitz Z."/>
            <person name="Cohen O."/>
            <person name="Gilbert J.A."/>
            <person name="Pupko T."/>
            <person name="Shuman H.A."/>
            <person name="Segal G."/>
        </authorList>
    </citation>
    <scope>NUCLEOTIDE SEQUENCE [LARGE SCALE GENOMIC DNA]</scope>
    <source>
        <strain evidence="8 9">ATCC 51914</strain>
    </source>
</reference>
<keyword evidence="3 7" id="KW-0479">Metal-binding</keyword>
<comment type="similarity">
    <text evidence="1">Belongs to the beta-class carbonic anhydrase family.</text>
</comment>
<dbReference type="RefSeq" id="WP_083500015.1">
    <property type="nucleotide sequence ID" value="NZ_CAAAIQ010000018.1"/>
</dbReference>
<dbReference type="InterPro" id="IPR036874">
    <property type="entry name" value="Carbonic_anhydrase_sf"/>
</dbReference>
<dbReference type="Pfam" id="PF00484">
    <property type="entry name" value="Pro_CA"/>
    <property type="match status" value="1"/>
</dbReference>
<evidence type="ECO:0000256" key="7">
    <source>
        <dbReference type="PIRSR" id="PIRSR601765-1"/>
    </source>
</evidence>
<comment type="cofactor">
    <cofactor evidence="7">
        <name>Zn(2+)</name>
        <dbReference type="ChEBI" id="CHEBI:29105"/>
    </cofactor>
    <text evidence="7">Binds 1 zinc ion per subunit.</text>
</comment>
<dbReference type="Proteomes" id="UP000054729">
    <property type="component" value="Unassembled WGS sequence"/>
</dbReference>
<evidence type="ECO:0000256" key="6">
    <source>
        <dbReference type="ARBA" id="ARBA00048348"/>
    </source>
</evidence>
<sequence length="247" mass="26861">MDKTALQAITLLIGLLNLQPCIAETDPAKIPILGKTTSQSTQQKMTPKQALLRLKEGNQRFLNNSLIRRDYLKQAKLSSYGQYPFAVVLNCMDSRSVPEFIFDQGLADLFTLRVAGNVLNDDILGSMEYATKVVGSRLIVVLGHTSCGAVSSACSGVELGHITDILNKIQPQVKPTMKSMQLDNCKDNQLIDGIAKANALAVMKEIQEKSPIIKNMVESGQIGIVAGIHDIKTGKVMFFEDGRSVPG</sequence>
<feature type="binding site" evidence="7">
    <location>
        <position position="93"/>
    </location>
    <ligand>
        <name>Zn(2+)</name>
        <dbReference type="ChEBI" id="CHEBI:29105"/>
    </ligand>
</feature>
<evidence type="ECO:0000313" key="8">
    <source>
        <dbReference type="EMBL" id="KTD82569.1"/>
    </source>
</evidence>
<dbReference type="CDD" id="cd03378">
    <property type="entry name" value="beta_CA_cladeC"/>
    <property type="match status" value="1"/>
</dbReference>
<feature type="binding site" evidence="7">
    <location>
        <position position="144"/>
    </location>
    <ligand>
        <name>Zn(2+)</name>
        <dbReference type="ChEBI" id="CHEBI:29105"/>
    </ligand>
</feature>
<dbReference type="SMART" id="SM00947">
    <property type="entry name" value="Pro_CA"/>
    <property type="match status" value="1"/>
</dbReference>
<keyword evidence="5" id="KW-0456">Lyase</keyword>
<dbReference type="Gene3D" id="3.40.1050.10">
    <property type="entry name" value="Carbonic anhydrase"/>
    <property type="match status" value="1"/>
</dbReference>
<dbReference type="GO" id="GO:0008270">
    <property type="term" value="F:zinc ion binding"/>
    <property type="evidence" value="ECO:0007669"/>
    <property type="project" value="InterPro"/>
</dbReference>
<dbReference type="InterPro" id="IPR001765">
    <property type="entry name" value="Carbonic_anhydrase"/>
</dbReference>
<dbReference type="OrthoDB" id="9769739at2"/>
<dbReference type="STRING" id="66969.Lwal_0498"/>
<dbReference type="EMBL" id="LNZB01000009">
    <property type="protein sequence ID" value="KTD82569.1"/>
    <property type="molecule type" value="Genomic_DNA"/>
</dbReference>